<feature type="transmembrane region" description="Helical" evidence="6">
    <location>
        <begin position="112"/>
        <end position="140"/>
    </location>
</feature>
<evidence type="ECO:0000313" key="7">
    <source>
        <dbReference type="EMBL" id="MST33537.1"/>
    </source>
</evidence>
<feature type="transmembrane region" description="Helical" evidence="6">
    <location>
        <begin position="409"/>
        <end position="426"/>
    </location>
</feature>
<evidence type="ECO:0000256" key="6">
    <source>
        <dbReference type="SAM" id="Phobius"/>
    </source>
</evidence>
<keyword evidence="4 6" id="KW-1133">Transmembrane helix</keyword>
<sequence>MSTAVPRGERMDTVPTSTGVATVSVDEHQLIKSLRWYDGFVVCLANPGFLISALGGAIGSLGALGALVLWTISMLIAVCQNQIYTEPAMMFPDRSGGVPIYSYMAWRRYFTFFGPMAAFGYWAGWTAVLSIFGLTVGQLIQGQWFPGATWGTSATGAHKYLGFIHFNLPVLIGIVLIVAVWAVNAVGVKPAVWVGYITGALLMIPLFVFCFFPYFTGSWHAVHMTWFPGSTGTWYSIRLAAVWLYLMGWSSYGVEAAATFAPEYHNSHRDTQLALRRSAMFSLGVYVLLPLGTGGVMSSAEIGKLSLNVSVVQFLIVELHKMIGNGFTDVVLVLLIASFILSMNTATMDGSRALYGISQSGLTIKWLNYINKHHVPSRGMTVDMFTNVLLLLVFGSALDIYAASNLGYIFTHVLCLSGVIIMRRTMRSWPRPLRLATPWLYVAGLLAAANLFFLVIGAPSFSITGYGNYVELLAGIGLEVVAILLYVYRRTVQDRERIVVQDRTEMVPNMALFREYFPESGIGTTPATSG</sequence>
<feature type="transmembrane region" description="Helical" evidence="6">
    <location>
        <begin position="279"/>
        <end position="302"/>
    </location>
</feature>
<keyword evidence="8" id="KW-1185">Reference proteome</keyword>
<dbReference type="Gene3D" id="1.20.1740.10">
    <property type="entry name" value="Amino acid/polyamine transporter I"/>
    <property type="match status" value="1"/>
</dbReference>
<keyword evidence="3 6" id="KW-0812">Transmembrane</keyword>
<evidence type="ECO:0000313" key="8">
    <source>
        <dbReference type="Proteomes" id="UP000437736"/>
    </source>
</evidence>
<feature type="transmembrane region" description="Helical" evidence="6">
    <location>
        <begin position="160"/>
        <end position="181"/>
    </location>
</feature>
<accession>A0ABW9QW77</accession>
<protein>
    <submittedName>
        <fullName evidence="7">Amino acid permease</fullName>
    </submittedName>
</protein>
<dbReference type="PANTHER" id="PTHR42770:SF7">
    <property type="entry name" value="MEMBRANE PROTEIN"/>
    <property type="match status" value="1"/>
</dbReference>
<feature type="transmembrane region" description="Helical" evidence="6">
    <location>
        <begin position="193"/>
        <end position="215"/>
    </location>
</feature>
<evidence type="ECO:0000256" key="2">
    <source>
        <dbReference type="ARBA" id="ARBA00022475"/>
    </source>
</evidence>
<comment type="subcellular location">
    <subcellularLocation>
        <location evidence="1">Cell membrane</location>
        <topology evidence="1">Multi-pass membrane protein</topology>
    </subcellularLocation>
</comment>
<evidence type="ECO:0000256" key="4">
    <source>
        <dbReference type="ARBA" id="ARBA00022989"/>
    </source>
</evidence>
<keyword evidence="2" id="KW-1003">Cell membrane</keyword>
<evidence type="ECO:0000256" key="5">
    <source>
        <dbReference type="ARBA" id="ARBA00023136"/>
    </source>
</evidence>
<reference evidence="7 8" key="1">
    <citation type="submission" date="2019-11" db="EMBL/GenBank/DDBJ databases">
        <title>Acidiferrimicrobium australis gen. nov., sp. nov., an acidophilic and obligately heterotrophic, member of the Actinobacteria that catalyses dissimilatory oxido- reduction of iron isolated from metal-rich acidic water in Chile.</title>
        <authorList>
            <person name="Gonzalez D."/>
            <person name="Huber K."/>
            <person name="Hedrich S."/>
            <person name="Rojas-Villalobos C."/>
            <person name="Quatrini R."/>
            <person name="Dinamarca M.A."/>
            <person name="Schwarz A."/>
            <person name="Canales C."/>
            <person name="Nancucheo I."/>
        </authorList>
    </citation>
    <scope>NUCLEOTIDE SEQUENCE [LARGE SCALE GENOMIC DNA]</scope>
    <source>
        <strain evidence="7 8">USS-CCA1</strain>
    </source>
</reference>
<feature type="transmembrane region" description="Helical" evidence="6">
    <location>
        <begin position="469"/>
        <end position="488"/>
    </location>
</feature>
<keyword evidence="5 6" id="KW-0472">Membrane</keyword>
<feature type="transmembrane region" description="Helical" evidence="6">
    <location>
        <begin position="322"/>
        <end position="342"/>
    </location>
</feature>
<evidence type="ECO:0000256" key="3">
    <source>
        <dbReference type="ARBA" id="ARBA00022692"/>
    </source>
</evidence>
<name>A0ABW9QW77_9ACTN</name>
<feature type="transmembrane region" description="Helical" evidence="6">
    <location>
        <begin position="438"/>
        <end position="463"/>
    </location>
</feature>
<dbReference type="PIRSF" id="PIRSF006060">
    <property type="entry name" value="AA_transporter"/>
    <property type="match status" value="1"/>
</dbReference>
<dbReference type="Proteomes" id="UP000437736">
    <property type="component" value="Unassembled WGS sequence"/>
</dbReference>
<dbReference type="InterPro" id="IPR002293">
    <property type="entry name" value="AA/rel_permease1"/>
</dbReference>
<organism evidence="7 8">
    <name type="scientific">Acidiferrimicrobium australe</name>
    <dbReference type="NCBI Taxonomy" id="2664430"/>
    <lineage>
        <taxon>Bacteria</taxon>
        <taxon>Bacillati</taxon>
        <taxon>Actinomycetota</taxon>
        <taxon>Acidimicrobiia</taxon>
        <taxon>Acidimicrobiales</taxon>
        <taxon>Acidimicrobiaceae</taxon>
        <taxon>Acidiferrimicrobium</taxon>
    </lineage>
</organism>
<comment type="caution">
    <text evidence="7">The sequence shown here is derived from an EMBL/GenBank/DDBJ whole genome shotgun (WGS) entry which is preliminary data.</text>
</comment>
<dbReference type="Pfam" id="PF13520">
    <property type="entry name" value="AA_permease_2"/>
    <property type="match status" value="1"/>
</dbReference>
<feature type="transmembrane region" description="Helical" evidence="6">
    <location>
        <begin position="235"/>
        <end position="258"/>
    </location>
</feature>
<dbReference type="EMBL" id="WJHE01000633">
    <property type="protein sequence ID" value="MST33537.1"/>
    <property type="molecule type" value="Genomic_DNA"/>
</dbReference>
<dbReference type="InterPro" id="IPR050367">
    <property type="entry name" value="APC_superfamily"/>
</dbReference>
<dbReference type="PANTHER" id="PTHR42770">
    <property type="entry name" value="AMINO ACID TRANSPORTER-RELATED"/>
    <property type="match status" value="1"/>
</dbReference>
<evidence type="ECO:0000256" key="1">
    <source>
        <dbReference type="ARBA" id="ARBA00004651"/>
    </source>
</evidence>
<gene>
    <name evidence="7" type="ORF">GHK86_12505</name>
</gene>
<proteinExistence type="predicted"/>